<protein>
    <recommendedName>
        <fullName evidence="3">Fibronectin type-III domain-containing protein</fullName>
    </recommendedName>
</protein>
<evidence type="ECO:0000313" key="1">
    <source>
        <dbReference type="EMBL" id="MBE9668273.1"/>
    </source>
</evidence>
<dbReference type="Proteomes" id="UP000632774">
    <property type="component" value="Unassembled WGS sequence"/>
</dbReference>
<accession>A0ABR9XLK2</accession>
<name>A0ABR9XLK2_9SPHI</name>
<evidence type="ECO:0000313" key="2">
    <source>
        <dbReference type="Proteomes" id="UP000632774"/>
    </source>
</evidence>
<comment type="caution">
    <text evidence="1">The sequence shown here is derived from an EMBL/GenBank/DDBJ whole genome shotgun (WGS) entry which is preliminary data.</text>
</comment>
<organism evidence="1 2">
    <name type="scientific">Mucilaginibacter boryungensis</name>
    <dbReference type="NCBI Taxonomy" id="768480"/>
    <lineage>
        <taxon>Bacteria</taxon>
        <taxon>Pseudomonadati</taxon>
        <taxon>Bacteroidota</taxon>
        <taxon>Sphingobacteriia</taxon>
        <taxon>Sphingobacteriales</taxon>
        <taxon>Sphingobacteriaceae</taxon>
        <taxon>Mucilaginibacter</taxon>
    </lineage>
</organism>
<sequence length="318" mass="35608">MKPNLTFCFIIAALAIGCLSSCKDIIEPDISKKIVELQAPGDKYKSAVYSTVFWWNDVEDALSYHLQVVTPKFDSIGGLVLDTLVKTTRFTINLSPGNYQWRVQASNGSYKTAYSVARSFTIFQSSIKQQKVQLLSPGNNTTTNQSSANFSWGDLYGATKFHLEIDTNNFVNENALVYNQSIPGQQISFTFPKDQIYQWRVRAENDTAQAQWSVIQNIVYDHTPPNKVTLISPANDQPTSLPVNLQWNTAATASKYKLYVYKADGVTLYNSAFPVSINTPGYSFNLGTFNEKIYWRVTAIDAAGNESVMSDSRDFIVQ</sequence>
<evidence type="ECO:0008006" key="3">
    <source>
        <dbReference type="Google" id="ProtNLM"/>
    </source>
</evidence>
<dbReference type="PROSITE" id="PS51257">
    <property type="entry name" value="PROKAR_LIPOPROTEIN"/>
    <property type="match status" value="1"/>
</dbReference>
<reference evidence="1 2" key="1">
    <citation type="submission" date="2020-10" db="EMBL/GenBank/DDBJ databases">
        <title>Mucilaginibacter mali sp. nov., isolated from rhizosphere soil of apple orchard.</title>
        <authorList>
            <person name="Lee J.-S."/>
            <person name="Kim H.S."/>
            <person name="Kim J.-S."/>
        </authorList>
    </citation>
    <scope>NUCLEOTIDE SEQUENCE [LARGE SCALE GENOMIC DNA]</scope>
    <source>
        <strain evidence="1 2">KCTC 23157</strain>
    </source>
</reference>
<keyword evidence="2" id="KW-1185">Reference proteome</keyword>
<proteinExistence type="predicted"/>
<gene>
    <name evidence="1" type="ORF">IRJ18_18025</name>
</gene>
<dbReference type="Gene3D" id="2.60.40.10">
    <property type="entry name" value="Immunoglobulins"/>
    <property type="match status" value="3"/>
</dbReference>
<dbReference type="RefSeq" id="WP_194107687.1">
    <property type="nucleotide sequence ID" value="NZ_JADFFM010000002.1"/>
</dbReference>
<dbReference type="EMBL" id="JADFFM010000002">
    <property type="protein sequence ID" value="MBE9668273.1"/>
    <property type="molecule type" value="Genomic_DNA"/>
</dbReference>
<dbReference type="InterPro" id="IPR013783">
    <property type="entry name" value="Ig-like_fold"/>
</dbReference>